<name>A0AAV8ZAD4_9CUCU</name>
<feature type="domain" description="Ubiquitin-like protease family profile" evidence="5">
    <location>
        <begin position="114"/>
        <end position="276"/>
    </location>
</feature>
<dbReference type="FunFam" id="3.40.395.10:FF:000001">
    <property type="entry name" value="Sentrin-specific protease 1"/>
    <property type="match status" value="1"/>
</dbReference>
<dbReference type="GO" id="GO:0060255">
    <property type="term" value="P:regulation of macromolecule metabolic process"/>
    <property type="evidence" value="ECO:0007669"/>
    <property type="project" value="UniProtKB-ARBA"/>
</dbReference>
<evidence type="ECO:0000313" key="7">
    <source>
        <dbReference type="Proteomes" id="UP001162162"/>
    </source>
</evidence>
<evidence type="ECO:0000256" key="1">
    <source>
        <dbReference type="ARBA" id="ARBA00005234"/>
    </source>
</evidence>
<dbReference type="PROSITE" id="PS50600">
    <property type="entry name" value="ULP_PROTEASE"/>
    <property type="match status" value="1"/>
</dbReference>
<dbReference type="GO" id="GO:0006508">
    <property type="term" value="P:proteolysis"/>
    <property type="evidence" value="ECO:0007669"/>
    <property type="project" value="UniProtKB-KW"/>
</dbReference>
<dbReference type="InterPro" id="IPR003653">
    <property type="entry name" value="Peptidase_C48_C"/>
</dbReference>
<evidence type="ECO:0000313" key="6">
    <source>
        <dbReference type="EMBL" id="KAJ8960728.1"/>
    </source>
</evidence>
<evidence type="ECO:0000256" key="4">
    <source>
        <dbReference type="ARBA" id="ARBA00022807"/>
    </source>
</evidence>
<dbReference type="PANTHER" id="PTHR12606">
    <property type="entry name" value="SENTRIN/SUMO-SPECIFIC PROTEASE"/>
    <property type="match status" value="1"/>
</dbReference>
<keyword evidence="3" id="KW-0378">Hydrolase</keyword>
<evidence type="ECO:0000259" key="5">
    <source>
        <dbReference type="PROSITE" id="PS50600"/>
    </source>
</evidence>
<comment type="similarity">
    <text evidence="1">Belongs to the peptidase C48 family.</text>
</comment>
<dbReference type="Gene3D" id="3.40.395.10">
    <property type="entry name" value="Adenoviral Proteinase, Chain A"/>
    <property type="match status" value="1"/>
</dbReference>
<keyword evidence="4" id="KW-0788">Thiol protease</keyword>
<dbReference type="PANTHER" id="PTHR12606:SF141">
    <property type="entry name" value="GH15225P-RELATED"/>
    <property type="match status" value="1"/>
</dbReference>
<dbReference type="Proteomes" id="UP001162162">
    <property type="component" value="Unassembled WGS sequence"/>
</dbReference>
<evidence type="ECO:0000256" key="3">
    <source>
        <dbReference type="ARBA" id="ARBA00022801"/>
    </source>
</evidence>
<sequence>MCRKCPSPSPQRSAHNEAFFCSVDRHRTSVEQRQKEIDELRECSERHGKINKDMRWELLTNKIHRSLSIKEAILPEIEAEEEAELPALTEAQLKRVEHAFRGDPNEVLARKFNLNITRRDIQTLAGLNWLNDEVINFYMNLIIERGRDARWPRAYAFNTFFYLRLAKDGPQALRRWTKRVDIFAHDLVCVPVHLGMHWCMAIVDFRDRSIRYYDSMGSSNDRCLEALRNYLEAEHLDKKKAPYDASDFALENARDIPQQMNGSDCGMFACTFAEFLTRNAKITFSQEHMPYLRKKMVAEILAGELLIK</sequence>
<organism evidence="6 7">
    <name type="scientific">Aromia moschata</name>
    <dbReference type="NCBI Taxonomy" id="1265417"/>
    <lineage>
        <taxon>Eukaryota</taxon>
        <taxon>Metazoa</taxon>
        <taxon>Ecdysozoa</taxon>
        <taxon>Arthropoda</taxon>
        <taxon>Hexapoda</taxon>
        <taxon>Insecta</taxon>
        <taxon>Pterygota</taxon>
        <taxon>Neoptera</taxon>
        <taxon>Endopterygota</taxon>
        <taxon>Coleoptera</taxon>
        <taxon>Polyphaga</taxon>
        <taxon>Cucujiformia</taxon>
        <taxon>Chrysomeloidea</taxon>
        <taxon>Cerambycidae</taxon>
        <taxon>Cerambycinae</taxon>
        <taxon>Callichromatini</taxon>
        <taxon>Aromia</taxon>
    </lineage>
</organism>
<dbReference type="Pfam" id="PF02902">
    <property type="entry name" value="Peptidase_C48"/>
    <property type="match status" value="1"/>
</dbReference>
<accession>A0AAV8ZAD4</accession>
<evidence type="ECO:0000256" key="2">
    <source>
        <dbReference type="ARBA" id="ARBA00022670"/>
    </source>
</evidence>
<keyword evidence="2" id="KW-0645">Protease</keyword>
<reference evidence="6" key="1">
    <citation type="journal article" date="2023" name="Insect Mol. Biol.">
        <title>Genome sequencing provides insights into the evolution of gene families encoding plant cell wall-degrading enzymes in longhorned beetles.</title>
        <authorList>
            <person name="Shin N.R."/>
            <person name="Okamura Y."/>
            <person name="Kirsch R."/>
            <person name="Pauchet Y."/>
        </authorList>
    </citation>
    <scope>NUCLEOTIDE SEQUENCE</scope>
    <source>
        <strain evidence="6">AMC_N1</strain>
    </source>
</reference>
<dbReference type="GO" id="GO:0005634">
    <property type="term" value="C:nucleus"/>
    <property type="evidence" value="ECO:0007669"/>
    <property type="project" value="TreeGrafter"/>
</dbReference>
<dbReference type="GO" id="GO:0016929">
    <property type="term" value="F:deSUMOylase activity"/>
    <property type="evidence" value="ECO:0007669"/>
    <property type="project" value="TreeGrafter"/>
</dbReference>
<dbReference type="SUPFAM" id="SSF54001">
    <property type="entry name" value="Cysteine proteinases"/>
    <property type="match status" value="1"/>
</dbReference>
<dbReference type="InterPro" id="IPR038765">
    <property type="entry name" value="Papain-like_cys_pep_sf"/>
</dbReference>
<dbReference type="AlphaFoldDB" id="A0AAV8ZAD4"/>
<dbReference type="GO" id="GO:0016926">
    <property type="term" value="P:protein desumoylation"/>
    <property type="evidence" value="ECO:0007669"/>
    <property type="project" value="TreeGrafter"/>
</dbReference>
<proteinExistence type="inferred from homology"/>
<keyword evidence="7" id="KW-1185">Reference proteome</keyword>
<dbReference type="GO" id="GO:0080090">
    <property type="term" value="P:regulation of primary metabolic process"/>
    <property type="evidence" value="ECO:0007669"/>
    <property type="project" value="UniProtKB-ARBA"/>
</dbReference>
<gene>
    <name evidence="6" type="ORF">NQ318_020020</name>
</gene>
<comment type="caution">
    <text evidence="6">The sequence shown here is derived from an EMBL/GenBank/DDBJ whole genome shotgun (WGS) entry which is preliminary data.</text>
</comment>
<protein>
    <recommendedName>
        <fullName evidence="5">Ubiquitin-like protease family profile domain-containing protein</fullName>
    </recommendedName>
</protein>
<dbReference type="EMBL" id="JAPWTK010000007">
    <property type="protein sequence ID" value="KAJ8960728.1"/>
    <property type="molecule type" value="Genomic_DNA"/>
</dbReference>